<reference evidence="3" key="1">
    <citation type="journal article" date="2011" name="Toxicon">
        <title>The tale of a resting gland: transcriptome of a replete venom gland from the scorpion Hottentotta judaicus.</title>
        <authorList>
            <person name="Morgenstern D."/>
            <person name="Rohde B.H."/>
            <person name="King G.F."/>
            <person name="Tal T."/>
            <person name="Sher D."/>
            <person name="Zlotkin E."/>
        </authorList>
    </citation>
    <scope>NUCLEOTIDE SEQUENCE</scope>
    <source>
        <tissue evidence="3">Telson</tissue>
    </source>
</reference>
<feature type="region of interest" description="Disordered" evidence="1">
    <location>
        <begin position="199"/>
        <end position="220"/>
    </location>
</feature>
<feature type="signal peptide" evidence="2">
    <location>
        <begin position="1"/>
        <end position="19"/>
    </location>
</feature>
<protein>
    <submittedName>
        <fullName evidence="3">Hypothetical secreted protein</fullName>
    </submittedName>
</protein>
<accession>F1CIY0</accession>
<feature type="region of interest" description="Disordered" evidence="1">
    <location>
        <begin position="27"/>
        <end position="53"/>
    </location>
</feature>
<feature type="non-terminal residue" evidence="3">
    <location>
        <position position="220"/>
    </location>
</feature>
<feature type="chain" id="PRO_5003263627" evidence="2">
    <location>
        <begin position="20"/>
        <end position="220"/>
    </location>
</feature>
<evidence type="ECO:0000313" key="3">
    <source>
        <dbReference type="EMBL" id="ADY39511.1"/>
    </source>
</evidence>
<feature type="compositionally biased region" description="Polar residues" evidence="1">
    <location>
        <begin position="31"/>
        <end position="50"/>
    </location>
</feature>
<sequence length="220" mass="25552">MRMIFILIALIQIFTIGDSYSTRRSYPPDNIDSTTLTNNEETVSANTAEVTPSPADIDKESTWFVRQKFPDSTQTRLFTDMDQSTDSETKIFPDNTQTRLFTDKRDQSRIPTAVYRREPSTWFVGQRFPDNTQTRLFRDWFQSTFSSDIDRRTPSSWFVREKLSSFAPKDDNLSLMRDVNDLISLIKEKLLWIIRKHKSPTSSKGKSSSIFSKDKSANFV</sequence>
<evidence type="ECO:0000256" key="2">
    <source>
        <dbReference type="SAM" id="SignalP"/>
    </source>
</evidence>
<evidence type="ECO:0000256" key="1">
    <source>
        <dbReference type="SAM" id="MobiDB-lite"/>
    </source>
</evidence>
<feature type="compositionally biased region" description="Low complexity" evidence="1">
    <location>
        <begin position="200"/>
        <end position="211"/>
    </location>
</feature>
<keyword evidence="2" id="KW-0732">Signal</keyword>
<proteinExistence type="evidence at transcript level"/>
<dbReference type="AlphaFoldDB" id="F1CIY0"/>
<name>F1CIY0_HOTJU</name>
<organism evidence="3">
    <name type="scientific">Hottentotta judaicus</name>
    <name type="common">Black scorpion</name>
    <name type="synonym">Buthotus judaicus</name>
    <dbReference type="NCBI Taxonomy" id="6863"/>
    <lineage>
        <taxon>Eukaryota</taxon>
        <taxon>Metazoa</taxon>
        <taxon>Ecdysozoa</taxon>
        <taxon>Arthropoda</taxon>
        <taxon>Chelicerata</taxon>
        <taxon>Arachnida</taxon>
        <taxon>Scorpiones</taxon>
        <taxon>Buthida</taxon>
        <taxon>Buthoidea</taxon>
        <taxon>Buthidae</taxon>
        <taxon>Hottentotta</taxon>
    </lineage>
</organism>
<dbReference type="EMBL" id="HQ288086">
    <property type="protein sequence ID" value="ADY39511.1"/>
    <property type="molecule type" value="mRNA"/>
</dbReference>